<dbReference type="InterPro" id="IPR047112">
    <property type="entry name" value="RecG/Mfd"/>
</dbReference>
<keyword evidence="2" id="KW-0547">Nucleotide-binding</keyword>
<keyword evidence="2" id="KW-0347">Helicase</keyword>
<evidence type="ECO:0000259" key="3">
    <source>
        <dbReference type="Pfam" id="PF17191"/>
    </source>
</evidence>
<keyword evidence="2" id="KW-0067">ATP-binding</keyword>
<dbReference type="AlphaFoldDB" id="A0A0F9N387"/>
<dbReference type="PANTHER" id="PTHR47964">
    <property type="entry name" value="ATP-DEPENDENT DNA HELICASE HOMOLOG RECG, CHLOROPLASTIC"/>
    <property type="match status" value="1"/>
</dbReference>
<dbReference type="CDD" id="cd04488">
    <property type="entry name" value="RecG_wedge_OBF"/>
    <property type="match status" value="1"/>
</dbReference>
<keyword evidence="1" id="KW-0378">Hydrolase</keyword>
<comment type="caution">
    <text evidence="4">The sequence shown here is derived from an EMBL/GenBank/DDBJ whole genome shotgun (WGS) entry which is preliminary data.</text>
</comment>
<sequence>MYKRYYHSGVTVVSYRLDMMQLTNPKFKLIDGDTTIPDTFSGGIYPACKGLSSDQIKKVVKVVLDKGFDTIDITKPIQYVAGVGPKRAKLFNKLGVSNIDDLLNYFPRDWILPTDITDIGKLIVGKYAVVVGEITEVEYIHYGRMPRMDIVICDGDECKAMWFNGGWLRSQLKVGKMIMLAGKIEIRR</sequence>
<gene>
    <name evidence="4" type="ORF">LCGC14_1000210</name>
</gene>
<evidence type="ECO:0000256" key="2">
    <source>
        <dbReference type="ARBA" id="ARBA00022806"/>
    </source>
</evidence>
<dbReference type="InterPro" id="IPR033454">
    <property type="entry name" value="RecG_wedge"/>
</dbReference>
<dbReference type="GO" id="GO:0003678">
    <property type="term" value="F:DNA helicase activity"/>
    <property type="evidence" value="ECO:0007669"/>
    <property type="project" value="TreeGrafter"/>
</dbReference>
<dbReference type="GO" id="GO:0016787">
    <property type="term" value="F:hydrolase activity"/>
    <property type="evidence" value="ECO:0007669"/>
    <property type="project" value="UniProtKB-KW"/>
</dbReference>
<protein>
    <recommendedName>
        <fullName evidence="3">RecG wedge domain-containing protein</fullName>
    </recommendedName>
</protein>
<dbReference type="EMBL" id="LAZR01003859">
    <property type="protein sequence ID" value="KKN14025.1"/>
    <property type="molecule type" value="Genomic_DNA"/>
</dbReference>
<dbReference type="PANTHER" id="PTHR47964:SF1">
    <property type="entry name" value="ATP-DEPENDENT DNA HELICASE HOMOLOG RECG, CHLOROPLASTIC"/>
    <property type="match status" value="1"/>
</dbReference>
<evidence type="ECO:0000313" key="4">
    <source>
        <dbReference type="EMBL" id="KKN14025.1"/>
    </source>
</evidence>
<organism evidence="4">
    <name type="scientific">marine sediment metagenome</name>
    <dbReference type="NCBI Taxonomy" id="412755"/>
    <lineage>
        <taxon>unclassified sequences</taxon>
        <taxon>metagenomes</taxon>
        <taxon>ecological metagenomes</taxon>
    </lineage>
</organism>
<feature type="domain" description="RecG wedge" evidence="3">
    <location>
        <begin position="76"/>
        <end position="183"/>
    </location>
</feature>
<dbReference type="SUPFAM" id="SSF50249">
    <property type="entry name" value="Nucleic acid-binding proteins"/>
    <property type="match status" value="1"/>
</dbReference>
<dbReference type="Gene3D" id="2.40.50.140">
    <property type="entry name" value="Nucleic acid-binding proteins"/>
    <property type="match status" value="1"/>
</dbReference>
<dbReference type="Pfam" id="PF17191">
    <property type="entry name" value="RecG_wedge"/>
    <property type="match status" value="1"/>
</dbReference>
<dbReference type="GO" id="GO:0006281">
    <property type="term" value="P:DNA repair"/>
    <property type="evidence" value="ECO:0007669"/>
    <property type="project" value="InterPro"/>
</dbReference>
<reference evidence="4" key="1">
    <citation type="journal article" date="2015" name="Nature">
        <title>Complex archaea that bridge the gap between prokaryotes and eukaryotes.</title>
        <authorList>
            <person name="Spang A."/>
            <person name="Saw J.H."/>
            <person name="Jorgensen S.L."/>
            <person name="Zaremba-Niedzwiedzka K."/>
            <person name="Martijn J."/>
            <person name="Lind A.E."/>
            <person name="van Eijk R."/>
            <person name="Schleper C."/>
            <person name="Guy L."/>
            <person name="Ettema T.J."/>
        </authorList>
    </citation>
    <scope>NUCLEOTIDE SEQUENCE</scope>
</reference>
<dbReference type="InterPro" id="IPR012340">
    <property type="entry name" value="NA-bd_OB-fold"/>
</dbReference>
<accession>A0A0F9N387</accession>
<evidence type="ECO:0000256" key="1">
    <source>
        <dbReference type="ARBA" id="ARBA00022801"/>
    </source>
</evidence>
<name>A0A0F9N387_9ZZZZ</name>
<proteinExistence type="predicted"/>